<reference evidence="2" key="1">
    <citation type="journal article" date="2018" name="DNA Res.">
        <title>Multiple hybrid de novo genome assembly of finger millet, an orphan allotetraploid crop.</title>
        <authorList>
            <person name="Hatakeyama M."/>
            <person name="Aluri S."/>
            <person name="Balachadran M.T."/>
            <person name="Sivarajan S.R."/>
            <person name="Patrignani A."/>
            <person name="Gruter S."/>
            <person name="Poveda L."/>
            <person name="Shimizu-Inatsugi R."/>
            <person name="Baeten J."/>
            <person name="Francoijs K.J."/>
            <person name="Nataraja K.N."/>
            <person name="Reddy Y.A.N."/>
            <person name="Phadnis S."/>
            <person name="Ravikumar R.L."/>
            <person name="Schlapbach R."/>
            <person name="Sreeman S.M."/>
            <person name="Shimizu K.K."/>
        </authorList>
    </citation>
    <scope>NUCLEOTIDE SEQUENCE</scope>
</reference>
<dbReference type="EMBL" id="BQKI01000240">
    <property type="protein sequence ID" value="GJN41177.1"/>
    <property type="molecule type" value="Genomic_DNA"/>
</dbReference>
<gene>
    <name evidence="2" type="primary">gn00519</name>
    <name evidence="2" type="ORF">PR202_gn00519</name>
</gene>
<evidence type="ECO:0000256" key="1">
    <source>
        <dbReference type="SAM" id="MobiDB-lite"/>
    </source>
</evidence>
<name>A0AAV5G1Z6_ELECO</name>
<keyword evidence="3" id="KW-1185">Reference proteome</keyword>
<feature type="region of interest" description="Disordered" evidence="1">
    <location>
        <begin position="1"/>
        <end position="118"/>
    </location>
</feature>
<feature type="compositionally biased region" description="Basic and acidic residues" evidence="1">
    <location>
        <begin position="60"/>
        <end position="107"/>
    </location>
</feature>
<proteinExistence type="predicted"/>
<accession>A0AAV5G1Z6</accession>
<dbReference type="AlphaFoldDB" id="A0AAV5G1Z6"/>
<sequence>MDSKRRRSHSPVEYKEGRDKDYESSGRNDDSRNLDNSSNGRSVRGYESRQSDRASYGPSRESKRHDDDRRYRDKHAGDYGRTHSRASRSDREPRADTYFDRSKRDSISGRARGGSARC</sequence>
<organism evidence="2 3">
    <name type="scientific">Eleusine coracana subsp. coracana</name>
    <dbReference type="NCBI Taxonomy" id="191504"/>
    <lineage>
        <taxon>Eukaryota</taxon>
        <taxon>Viridiplantae</taxon>
        <taxon>Streptophyta</taxon>
        <taxon>Embryophyta</taxon>
        <taxon>Tracheophyta</taxon>
        <taxon>Spermatophyta</taxon>
        <taxon>Magnoliopsida</taxon>
        <taxon>Liliopsida</taxon>
        <taxon>Poales</taxon>
        <taxon>Poaceae</taxon>
        <taxon>PACMAD clade</taxon>
        <taxon>Chloridoideae</taxon>
        <taxon>Cynodonteae</taxon>
        <taxon>Eleusininae</taxon>
        <taxon>Eleusine</taxon>
    </lineage>
</organism>
<reference evidence="2" key="2">
    <citation type="submission" date="2021-12" db="EMBL/GenBank/DDBJ databases">
        <title>Resequencing data analysis of finger millet.</title>
        <authorList>
            <person name="Hatakeyama M."/>
            <person name="Aluri S."/>
            <person name="Balachadran M.T."/>
            <person name="Sivarajan S.R."/>
            <person name="Poveda L."/>
            <person name="Shimizu-Inatsugi R."/>
            <person name="Schlapbach R."/>
            <person name="Sreeman S.M."/>
            <person name="Shimizu K.K."/>
        </authorList>
    </citation>
    <scope>NUCLEOTIDE SEQUENCE</scope>
</reference>
<feature type="compositionally biased region" description="Basic and acidic residues" evidence="1">
    <location>
        <begin position="10"/>
        <end position="33"/>
    </location>
</feature>
<evidence type="ECO:0000313" key="2">
    <source>
        <dbReference type="EMBL" id="GJN41177.1"/>
    </source>
</evidence>
<comment type="caution">
    <text evidence="2">The sequence shown here is derived from an EMBL/GenBank/DDBJ whole genome shotgun (WGS) entry which is preliminary data.</text>
</comment>
<protein>
    <submittedName>
        <fullName evidence="2">Uncharacterized protein</fullName>
    </submittedName>
</protein>
<dbReference type="Proteomes" id="UP001054889">
    <property type="component" value="Unassembled WGS sequence"/>
</dbReference>
<evidence type="ECO:0000313" key="3">
    <source>
        <dbReference type="Proteomes" id="UP001054889"/>
    </source>
</evidence>